<sequence length="145" mass="15988">MFNYIGFMNKNDEDKDINAASLMAEEAVVIGDELPPKLKTPFILRYGISSEIFSISQFVSTLIQEANPMERTPKNTNQDAVYGTSNAQLREDLLDKYRVKENSGYAPITNGNQGPHLDNEGNGMKKTMILGSGKGIKDDLGIEIA</sequence>
<keyword evidence="3" id="KW-1185">Reference proteome</keyword>
<proteinExistence type="predicted"/>
<organism evidence="2 3">
    <name type="scientific">Cinchona calisaya</name>
    <dbReference type="NCBI Taxonomy" id="153742"/>
    <lineage>
        <taxon>Eukaryota</taxon>
        <taxon>Viridiplantae</taxon>
        <taxon>Streptophyta</taxon>
        <taxon>Embryophyta</taxon>
        <taxon>Tracheophyta</taxon>
        <taxon>Spermatophyta</taxon>
        <taxon>Magnoliopsida</taxon>
        <taxon>eudicotyledons</taxon>
        <taxon>Gunneridae</taxon>
        <taxon>Pentapetalae</taxon>
        <taxon>asterids</taxon>
        <taxon>lamiids</taxon>
        <taxon>Gentianales</taxon>
        <taxon>Rubiaceae</taxon>
        <taxon>Cinchonoideae</taxon>
        <taxon>Cinchoneae</taxon>
        <taxon>Cinchona</taxon>
    </lineage>
</organism>
<dbReference type="AlphaFoldDB" id="A0ABD2Y0I5"/>
<evidence type="ECO:0000256" key="1">
    <source>
        <dbReference type="SAM" id="MobiDB-lite"/>
    </source>
</evidence>
<evidence type="ECO:0000313" key="3">
    <source>
        <dbReference type="Proteomes" id="UP001630127"/>
    </source>
</evidence>
<evidence type="ECO:0000313" key="2">
    <source>
        <dbReference type="EMBL" id="KAL3500678.1"/>
    </source>
</evidence>
<protein>
    <submittedName>
        <fullName evidence="2">Uncharacterized protein</fullName>
    </submittedName>
</protein>
<dbReference type="EMBL" id="JBJUIK010000016">
    <property type="protein sequence ID" value="KAL3500678.1"/>
    <property type="molecule type" value="Genomic_DNA"/>
</dbReference>
<gene>
    <name evidence="2" type="ORF">ACH5RR_039771</name>
</gene>
<feature type="region of interest" description="Disordered" evidence="1">
    <location>
        <begin position="104"/>
        <end position="123"/>
    </location>
</feature>
<accession>A0ABD2Y0I5</accession>
<dbReference type="Proteomes" id="UP001630127">
    <property type="component" value="Unassembled WGS sequence"/>
</dbReference>
<reference evidence="2 3" key="1">
    <citation type="submission" date="2024-11" db="EMBL/GenBank/DDBJ databases">
        <title>A near-complete genome assembly of Cinchona calisaya.</title>
        <authorList>
            <person name="Lian D.C."/>
            <person name="Zhao X.W."/>
            <person name="Wei L."/>
        </authorList>
    </citation>
    <scope>NUCLEOTIDE SEQUENCE [LARGE SCALE GENOMIC DNA]</scope>
    <source>
        <tissue evidence="2">Nenye</tissue>
    </source>
</reference>
<name>A0ABD2Y0I5_9GENT</name>
<comment type="caution">
    <text evidence="2">The sequence shown here is derived from an EMBL/GenBank/DDBJ whole genome shotgun (WGS) entry which is preliminary data.</text>
</comment>